<dbReference type="InterPro" id="IPR004046">
    <property type="entry name" value="GST_C"/>
</dbReference>
<dbReference type="EMBL" id="FOTK01000066">
    <property type="protein sequence ID" value="SFM85818.1"/>
    <property type="molecule type" value="Genomic_DNA"/>
</dbReference>
<dbReference type="RefSeq" id="WP_092046715.1">
    <property type="nucleotide sequence ID" value="NZ_FOTK01000066.1"/>
</dbReference>
<evidence type="ECO:0000259" key="2">
    <source>
        <dbReference type="PROSITE" id="PS50405"/>
    </source>
</evidence>
<keyword evidence="4" id="KW-1185">Reference proteome</keyword>
<dbReference type="NCBIfam" id="NF007831">
    <property type="entry name" value="PRK10542.1"/>
    <property type="match status" value="1"/>
</dbReference>
<evidence type="ECO:0000259" key="1">
    <source>
        <dbReference type="PROSITE" id="PS50404"/>
    </source>
</evidence>
<keyword evidence="3" id="KW-0808">Transferase</keyword>
<dbReference type="Proteomes" id="UP000199048">
    <property type="component" value="Unassembled WGS sequence"/>
</dbReference>
<proteinExistence type="predicted"/>
<dbReference type="InterPro" id="IPR004045">
    <property type="entry name" value="Glutathione_S-Trfase_N"/>
</dbReference>
<dbReference type="Pfam" id="PF00043">
    <property type="entry name" value="GST_C"/>
    <property type="match status" value="1"/>
</dbReference>
<sequence length="209" mass="22897">MKLYYATGTCSLFPHIVANEVGLSLDLERVDIARTPHVTEDGSDYSAVNPKGYVPALRLDDGAILTEGIAIAQYLAELKPERGLAPALGTRERAELQSWLIFVATELHKLYSPWLFHPDYGAQAQDVARRKIGERLAFVERHLAGGGPFLLGERFTAADAYLFTIVGWSAYTKIDLSGFPRLRASLDRVGARPAVRAARLAEGLEETAA</sequence>
<dbReference type="SFLD" id="SFLDG01150">
    <property type="entry name" value="Main.1:_Beta-like"/>
    <property type="match status" value="1"/>
</dbReference>
<dbReference type="Gene3D" id="1.20.1050.10">
    <property type="match status" value="1"/>
</dbReference>
<feature type="domain" description="GST C-terminal" evidence="2">
    <location>
        <begin position="89"/>
        <end position="209"/>
    </location>
</feature>
<dbReference type="SFLD" id="SFLDS00019">
    <property type="entry name" value="Glutathione_Transferase_(cytos"/>
    <property type="match status" value="1"/>
</dbReference>
<dbReference type="PANTHER" id="PTHR44051:SF8">
    <property type="entry name" value="GLUTATHIONE S-TRANSFERASE GSTA"/>
    <property type="match status" value="1"/>
</dbReference>
<dbReference type="SFLD" id="SFLDG00358">
    <property type="entry name" value="Main_(cytGST)"/>
    <property type="match status" value="1"/>
</dbReference>
<protein>
    <submittedName>
        <fullName evidence="3">Glutathione S-transferase</fullName>
    </submittedName>
</protein>
<dbReference type="Pfam" id="PF13409">
    <property type="entry name" value="GST_N_2"/>
    <property type="match status" value="1"/>
</dbReference>
<evidence type="ECO:0000313" key="4">
    <source>
        <dbReference type="Proteomes" id="UP000199048"/>
    </source>
</evidence>
<dbReference type="STRING" id="582667.SAMN05192568_10665"/>
<dbReference type="PROSITE" id="PS50404">
    <property type="entry name" value="GST_NTER"/>
    <property type="match status" value="1"/>
</dbReference>
<dbReference type="InterPro" id="IPR010987">
    <property type="entry name" value="Glutathione-S-Trfase_C-like"/>
</dbReference>
<dbReference type="InterPro" id="IPR036282">
    <property type="entry name" value="Glutathione-S-Trfase_C_sf"/>
</dbReference>
<evidence type="ECO:0000313" key="3">
    <source>
        <dbReference type="EMBL" id="SFM85818.1"/>
    </source>
</evidence>
<dbReference type="CDD" id="cd03188">
    <property type="entry name" value="GST_C_Beta"/>
    <property type="match status" value="1"/>
</dbReference>
<accession>A0A1I4UA12</accession>
<dbReference type="PANTHER" id="PTHR44051">
    <property type="entry name" value="GLUTATHIONE S-TRANSFERASE-RELATED"/>
    <property type="match status" value="1"/>
</dbReference>
<gene>
    <name evidence="3" type="ORF">SAMN05192568_10665</name>
</gene>
<feature type="domain" description="GST N-terminal" evidence="1">
    <location>
        <begin position="1"/>
        <end position="83"/>
    </location>
</feature>
<dbReference type="SUPFAM" id="SSF47616">
    <property type="entry name" value="GST C-terminal domain-like"/>
    <property type="match status" value="1"/>
</dbReference>
<dbReference type="InterPro" id="IPR036249">
    <property type="entry name" value="Thioredoxin-like_sf"/>
</dbReference>
<dbReference type="AlphaFoldDB" id="A0A1I4UA12"/>
<dbReference type="PROSITE" id="PS50405">
    <property type="entry name" value="GST_CTER"/>
    <property type="match status" value="1"/>
</dbReference>
<dbReference type="GO" id="GO:0016740">
    <property type="term" value="F:transferase activity"/>
    <property type="evidence" value="ECO:0007669"/>
    <property type="project" value="UniProtKB-KW"/>
</dbReference>
<dbReference type="OrthoDB" id="7583243at2"/>
<dbReference type="InterPro" id="IPR040079">
    <property type="entry name" value="Glutathione_S-Trfase"/>
</dbReference>
<dbReference type="SUPFAM" id="SSF52833">
    <property type="entry name" value="Thioredoxin-like"/>
    <property type="match status" value="1"/>
</dbReference>
<dbReference type="Gene3D" id="3.40.30.10">
    <property type="entry name" value="Glutaredoxin"/>
    <property type="match status" value="1"/>
</dbReference>
<organism evidence="3 4">
    <name type="scientific">Methylobacterium pseudosasicola</name>
    <dbReference type="NCBI Taxonomy" id="582667"/>
    <lineage>
        <taxon>Bacteria</taxon>
        <taxon>Pseudomonadati</taxon>
        <taxon>Pseudomonadota</taxon>
        <taxon>Alphaproteobacteria</taxon>
        <taxon>Hyphomicrobiales</taxon>
        <taxon>Methylobacteriaceae</taxon>
        <taxon>Methylobacterium</taxon>
    </lineage>
</organism>
<reference evidence="4" key="1">
    <citation type="submission" date="2016-10" db="EMBL/GenBank/DDBJ databases">
        <authorList>
            <person name="Varghese N."/>
            <person name="Submissions S."/>
        </authorList>
    </citation>
    <scope>NUCLEOTIDE SEQUENCE [LARGE SCALE GENOMIC DNA]</scope>
    <source>
        <strain evidence="4">BL36</strain>
    </source>
</reference>
<dbReference type="CDD" id="cd03057">
    <property type="entry name" value="GST_N_Beta"/>
    <property type="match status" value="1"/>
</dbReference>
<name>A0A1I4UA12_9HYPH</name>